<dbReference type="Proteomes" id="UP000008984">
    <property type="component" value="Unassembled WGS sequence"/>
</dbReference>
<dbReference type="InterPro" id="IPR011009">
    <property type="entry name" value="Kinase-like_dom_sf"/>
</dbReference>
<proteinExistence type="predicted"/>
<dbReference type="Pfam" id="PF01636">
    <property type="entry name" value="APH"/>
    <property type="match status" value="1"/>
</dbReference>
<dbReference type="OrthoDB" id="4895744at2759"/>
<sequence length="297" mass="32756">MPLITYTLDSAIESFFSEEGTSASRAECDAFARRRYGAAALLVAVQGSSSYTVIAGSESDKIIQFRKSGSPLTESMLKLAKAVHGDLVPSCLHLGWIGDPNGSRLYIYEMNRLPRGNYITARSRLSLFAEPWQWFTTGGHEASDISTIKSDCEARFKHLAATLPDRFLPVITEVQQAIPSLFIGSYAMVLFHGDLNETNILVDTHTITGIIDWAEASMQPFGFALYALENCLGSMGPDGWKWFDDVDDLRNAFWKRFIELTGLSETQRQLAELAGKAGIILRYGIAYNAGFLGMLGV</sequence>
<evidence type="ECO:0000259" key="1">
    <source>
        <dbReference type="Pfam" id="PF01636"/>
    </source>
</evidence>
<dbReference type="GeneID" id="18488082"/>
<dbReference type="AlphaFoldDB" id="G0RXQ8"/>
<evidence type="ECO:0000313" key="2">
    <source>
        <dbReference type="EMBL" id="EGR44033.1"/>
    </source>
</evidence>
<dbReference type="PANTHER" id="PTHR21310">
    <property type="entry name" value="AMINOGLYCOSIDE PHOSPHOTRANSFERASE-RELATED-RELATED"/>
    <property type="match status" value="1"/>
</dbReference>
<dbReference type="PANTHER" id="PTHR21310:SF59">
    <property type="entry name" value="AMINOGLYCOSIDE PHOSPHOTRANSFERASE DOMAIN-CONTAINING PROTEIN"/>
    <property type="match status" value="1"/>
</dbReference>
<reference evidence="2 3" key="1">
    <citation type="journal article" date="2008" name="Nat. Biotechnol.">
        <title>Genome sequencing and analysis of the biomass-degrading fungus Trichoderma reesei (syn. Hypocrea jecorina).</title>
        <authorList>
            <person name="Martinez D."/>
            <person name="Berka R.M."/>
            <person name="Henrissat B."/>
            <person name="Saloheimo M."/>
            <person name="Arvas M."/>
            <person name="Baker S.E."/>
            <person name="Chapman J."/>
            <person name="Chertkov O."/>
            <person name="Coutinho P.M."/>
            <person name="Cullen D."/>
            <person name="Danchin E.G."/>
            <person name="Grigoriev I.V."/>
            <person name="Harris P."/>
            <person name="Jackson M."/>
            <person name="Kubicek C.P."/>
            <person name="Han C.S."/>
            <person name="Ho I."/>
            <person name="Larrondo L.F."/>
            <person name="de Leon A.L."/>
            <person name="Magnuson J.K."/>
            <person name="Merino S."/>
            <person name="Misra M."/>
            <person name="Nelson B."/>
            <person name="Putnam N."/>
            <person name="Robbertse B."/>
            <person name="Salamov A.A."/>
            <person name="Schmoll M."/>
            <person name="Terry A."/>
            <person name="Thayer N."/>
            <person name="Westerholm-Parvinen A."/>
            <person name="Schoch C.L."/>
            <person name="Yao J."/>
            <person name="Barabote R."/>
            <person name="Nelson M.A."/>
            <person name="Detter C."/>
            <person name="Bruce D."/>
            <person name="Kuske C.R."/>
            <person name="Xie G."/>
            <person name="Richardson P."/>
            <person name="Rokhsar D.S."/>
            <person name="Lucas S.M."/>
            <person name="Rubin E.M."/>
            <person name="Dunn-Coleman N."/>
            <person name="Ward M."/>
            <person name="Brettin T.S."/>
        </authorList>
    </citation>
    <scope>NUCLEOTIDE SEQUENCE [LARGE SCALE GENOMIC DNA]</scope>
    <source>
        <strain evidence="2 3">QM6a</strain>
    </source>
</reference>
<dbReference type="SUPFAM" id="SSF56112">
    <property type="entry name" value="Protein kinase-like (PK-like)"/>
    <property type="match status" value="1"/>
</dbReference>
<gene>
    <name evidence="2" type="ORF">TRIREDRAFT_71173</name>
</gene>
<feature type="domain" description="Aminoglycoside phosphotransferase" evidence="1">
    <location>
        <begin position="158"/>
        <end position="222"/>
    </location>
</feature>
<protein>
    <submittedName>
        <fullName evidence="2">Predicted protein</fullName>
    </submittedName>
</protein>
<dbReference type="EMBL" id="GL985123">
    <property type="protein sequence ID" value="EGR44033.1"/>
    <property type="molecule type" value="Genomic_DNA"/>
</dbReference>
<dbReference type="KEGG" id="tre:TRIREDRAFT_71173"/>
<dbReference type="STRING" id="431241.G0RXQ8"/>
<dbReference type="Gene3D" id="3.90.1200.10">
    <property type="match status" value="1"/>
</dbReference>
<accession>G0RXQ8</accession>
<name>G0RXQ8_HYPJQ</name>
<dbReference type="HOGENOM" id="CLU_038193_1_0_1"/>
<dbReference type="RefSeq" id="XP_006970025.1">
    <property type="nucleotide sequence ID" value="XM_006969963.1"/>
</dbReference>
<dbReference type="VEuPathDB" id="FungiDB:TRIREDRAFT_71173"/>
<keyword evidence="3" id="KW-1185">Reference proteome</keyword>
<organism evidence="3">
    <name type="scientific">Hypocrea jecorina (strain QM6a)</name>
    <name type="common">Trichoderma reesei</name>
    <dbReference type="NCBI Taxonomy" id="431241"/>
    <lineage>
        <taxon>Eukaryota</taxon>
        <taxon>Fungi</taxon>
        <taxon>Dikarya</taxon>
        <taxon>Ascomycota</taxon>
        <taxon>Pezizomycotina</taxon>
        <taxon>Sordariomycetes</taxon>
        <taxon>Hypocreomycetidae</taxon>
        <taxon>Hypocreales</taxon>
        <taxon>Hypocreaceae</taxon>
        <taxon>Trichoderma</taxon>
    </lineage>
</organism>
<dbReference type="InterPro" id="IPR002575">
    <property type="entry name" value="Aminoglycoside_PTrfase"/>
</dbReference>
<dbReference type="InterPro" id="IPR051678">
    <property type="entry name" value="AGP_Transferase"/>
</dbReference>
<dbReference type="eggNOG" id="ENOG502SN14">
    <property type="taxonomic scope" value="Eukaryota"/>
</dbReference>
<evidence type="ECO:0000313" key="3">
    <source>
        <dbReference type="Proteomes" id="UP000008984"/>
    </source>
</evidence>